<reference evidence="1 2" key="1">
    <citation type="submission" date="2019-05" db="EMBL/GenBank/DDBJ databases">
        <title>Another draft genome of Portunus trituberculatus and its Hox gene families provides insights of decapod evolution.</title>
        <authorList>
            <person name="Jeong J.-H."/>
            <person name="Song I."/>
            <person name="Kim S."/>
            <person name="Choi T."/>
            <person name="Kim D."/>
            <person name="Ryu S."/>
            <person name="Kim W."/>
        </authorList>
    </citation>
    <scope>NUCLEOTIDE SEQUENCE [LARGE SCALE GENOMIC DNA]</scope>
    <source>
        <tissue evidence="1">Muscle</tissue>
    </source>
</reference>
<proteinExistence type="predicted"/>
<name>A0A5B7FAE0_PORTR</name>
<evidence type="ECO:0000313" key="2">
    <source>
        <dbReference type="Proteomes" id="UP000324222"/>
    </source>
</evidence>
<comment type="caution">
    <text evidence="1">The sequence shown here is derived from an EMBL/GenBank/DDBJ whole genome shotgun (WGS) entry which is preliminary data.</text>
</comment>
<protein>
    <submittedName>
        <fullName evidence="1">Uncharacterized protein</fullName>
    </submittedName>
</protein>
<sequence>MTEGVASQQWPVNTETGCRHVVWQVGLYRDTDGRNETGRHVRYACLAVTLKRNKRIVTSRGLIKIFPIKMASNT</sequence>
<organism evidence="1 2">
    <name type="scientific">Portunus trituberculatus</name>
    <name type="common">Swimming crab</name>
    <name type="synonym">Neptunus trituberculatus</name>
    <dbReference type="NCBI Taxonomy" id="210409"/>
    <lineage>
        <taxon>Eukaryota</taxon>
        <taxon>Metazoa</taxon>
        <taxon>Ecdysozoa</taxon>
        <taxon>Arthropoda</taxon>
        <taxon>Crustacea</taxon>
        <taxon>Multicrustacea</taxon>
        <taxon>Malacostraca</taxon>
        <taxon>Eumalacostraca</taxon>
        <taxon>Eucarida</taxon>
        <taxon>Decapoda</taxon>
        <taxon>Pleocyemata</taxon>
        <taxon>Brachyura</taxon>
        <taxon>Eubrachyura</taxon>
        <taxon>Portunoidea</taxon>
        <taxon>Portunidae</taxon>
        <taxon>Portuninae</taxon>
        <taxon>Portunus</taxon>
    </lineage>
</organism>
<dbReference type="EMBL" id="VSRR010005293">
    <property type="protein sequence ID" value="MPC42063.1"/>
    <property type="molecule type" value="Genomic_DNA"/>
</dbReference>
<keyword evidence="2" id="KW-1185">Reference proteome</keyword>
<dbReference type="Proteomes" id="UP000324222">
    <property type="component" value="Unassembled WGS sequence"/>
</dbReference>
<evidence type="ECO:0000313" key="1">
    <source>
        <dbReference type="EMBL" id="MPC42063.1"/>
    </source>
</evidence>
<gene>
    <name evidence="1" type="ORF">E2C01_035677</name>
</gene>
<dbReference type="AlphaFoldDB" id="A0A5B7FAE0"/>
<accession>A0A5B7FAE0</accession>